<dbReference type="InterPro" id="IPR029055">
    <property type="entry name" value="Ntn_hydrolases_N"/>
</dbReference>
<dbReference type="InterPro" id="IPR019496">
    <property type="entry name" value="NUFIP1_cons_dom"/>
</dbReference>
<dbReference type="Proteomes" id="UP001229421">
    <property type="component" value="Unassembled WGS sequence"/>
</dbReference>
<sequence length="711" mass="78900">MNPHHSSNQNPASTSAVQQVNPVINQQMLNGNVGGLFPNNMPVVGPPCFMNFPGQPFALPNITGQFPNGIGGFIPQQNFNPFPVNQFNLAQQQQGQFGAYQQNVGVPSEQALVQNTIQNIYQLLQLQNSNFTQCPPGSFPMFQNQFVNVMNPQNPGFPVNQQFGISSANGSVQHANHGPPNMGQQIQGNPFVASGSVQAQQPQNLNASLINFQFPQGMGPQNHNCMTNQMFGMANSNDLMQNVDQGPPGFEDNKTNAPTNVNGGLAESQSKNFTGYKTNDASHKGSKSYKHVEQKFGIYKGNMGKDSDRILAVGTASRNSTDFEKKVPSLNYTKQEVKEWCEARKKNYPTNETILKKHKKEQTLSDVTNLEAIKRRQQLKEILAKQAELGCEVADIPPSYFSGLEKQNPIEKSYERQHKYKRGKFHNKRGTSFQDGDYITKRARPRHQKTNHQPNPNKREPSLLQKLLTRDIKRDKTHLLQVLRFITANSFLTGDSLKFPSVIVRETNVDIPSEETTCSVIKVLSCLNRLFAVVDDIFCLFQGHVENVAPLKQQYGLNKTANEVSIVIEAYRTLRDRGPYPADQVMRDLQGKFAFVLYDSTTKSTFIAADADGSVPFFWGADSEGNLVLSDDVETVKKGCGKSFAPFPKGCFFTTSGGLRSFEHPLNELKAVPRVDSSGDVCGANFKVDSDTKKESGMPRVGSAANWSQHY</sequence>
<dbReference type="SMART" id="SM01172">
    <property type="entry name" value="DUF3700"/>
    <property type="match status" value="1"/>
</dbReference>
<protein>
    <recommendedName>
        <fullName evidence="2">DUF3700 domain-containing protein</fullName>
    </recommendedName>
</protein>
<dbReference type="PANTHER" id="PTHR45952:SF4">
    <property type="entry name" value="ALUMINUM INDUCED PROTEIN WITH YGL AND LRDR MOTIFS"/>
    <property type="match status" value="1"/>
</dbReference>
<dbReference type="Gene3D" id="3.60.20.10">
    <property type="entry name" value="Glutamine Phosphoribosylpyrophosphate, subunit 1, domain 1"/>
    <property type="match status" value="1"/>
</dbReference>
<dbReference type="PANTHER" id="PTHR45952">
    <property type="entry name" value="ALUMINUM INDUCED PROTEIN WITH YGL AND LRDR MOTIFS"/>
    <property type="match status" value="1"/>
</dbReference>
<feature type="compositionally biased region" description="Basic residues" evidence="1">
    <location>
        <begin position="441"/>
        <end position="450"/>
    </location>
</feature>
<dbReference type="Pfam" id="PF12481">
    <property type="entry name" value="DUF3700"/>
    <property type="match status" value="1"/>
</dbReference>
<feature type="region of interest" description="Disordered" evidence="1">
    <location>
        <begin position="419"/>
        <end position="460"/>
    </location>
</feature>
<gene>
    <name evidence="3" type="ORF">QVD17_09090</name>
</gene>
<evidence type="ECO:0000313" key="3">
    <source>
        <dbReference type="EMBL" id="KAK1432197.1"/>
    </source>
</evidence>
<dbReference type="AlphaFoldDB" id="A0AAD8P4X1"/>
<feature type="domain" description="DUF3700" evidence="2">
    <location>
        <begin position="447"/>
        <end position="688"/>
    </location>
</feature>
<keyword evidence="4" id="KW-1185">Reference proteome</keyword>
<comment type="caution">
    <text evidence="3">The sequence shown here is derived from an EMBL/GenBank/DDBJ whole genome shotgun (WGS) entry which is preliminary data.</text>
</comment>
<dbReference type="InterPro" id="IPR024286">
    <property type="entry name" value="DUF3700"/>
</dbReference>
<feature type="compositionally biased region" description="Basic residues" evidence="1">
    <location>
        <begin position="419"/>
        <end position="429"/>
    </location>
</feature>
<dbReference type="Pfam" id="PF10453">
    <property type="entry name" value="NUFIP1"/>
    <property type="match status" value="1"/>
</dbReference>
<proteinExistence type="predicted"/>
<dbReference type="SUPFAM" id="SSF56235">
    <property type="entry name" value="N-terminal nucleophile aminohydrolases (Ntn hydrolases)"/>
    <property type="match status" value="1"/>
</dbReference>
<evidence type="ECO:0000256" key="1">
    <source>
        <dbReference type="SAM" id="MobiDB-lite"/>
    </source>
</evidence>
<reference evidence="3" key="1">
    <citation type="journal article" date="2023" name="bioRxiv">
        <title>Improved chromosome-level genome assembly for marigold (Tagetes erecta).</title>
        <authorList>
            <person name="Jiang F."/>
            <person name="Yuan L."/>
            <person name="Wang S."/>
            <person name="Wang H."/>
            <person name="Xu D."/>
            <person name="Wang A."/>
            <person name="Fan W."/>
        </authorList>
    </citation>
    <scope>NUCLEOTIDE SEQUENCE</scope>
    <source>
        <strain evidence="3">WSJ</strain>
        <tissue evidence="3">Leaf</tissue>
    </source>
</reference>
<evidence type="ECO:0000259" key="2">
    <source>
        <dbReference type="SMART" id="SM01172"/>
    </source>
</evidence>
<accession>A0AAD8P4X1</accession>
<dbReference type="EMBL" id="JAUHHV010000002">
    <property type="protein sequence ID" value="KAK1432197.1"/>
    <property type="molecule type" value="Genomic_DNA"/>
</dbReference>
<evidence type="ECO:0000313" key="4">
    <source>
        <dbReference type="Proteomes" id="UP001229421"/>
    </source>
</evidence>
<organism evidence="3 4">
    <name type="scientific">Tagetes erecta</name>
    <name type="common">African marigold</name>
    <dbReference type="NCBI Taxonomy" id="13708"/>
    <lineage>
        <taxon>Eukaryota</taxon>
        <taxon>Viridiplantae</taxon>
        <taxon>Streptophyta</taxon>
        <taxon>Embryophyta</taxon>
        <taxon>Tracheophyta</taxon>
        <taxon>Spermatophyta</taxon>
        <taxon>Magnoliopsida</taxon>
        <taxon>eudicotyledons</taxon>
        <taxon>Gunneridae</taxon>
        <taxon>Pentapetalae</taxon>
        <taxon>asterids</taxon>
        <taxon>campanulids</taxon>
        <taxon>Asterales</taxon>
        <taxon>Asteraceae</taxon>
        <taxon>Asteroideae</taxon>
        <taxon>Heliantheae alliance</taxon>
        <taxon>Tageteae</taxon>
        <taxon>Tagetes</taxon>
    </lineage>
</organism>
<dbReference type="InterPro" id="IPR044828">
    <property type="entry name" value="TSJT1-like"/>
</dbReference>
<name>A0AAD8P4X1_TARER</name>